<dbReference type="InterPro" id="IPR036388">
    <property type="entry name" value="WH-like_DNA-bd_sf"/>
</dbReference>
<evidence type="ECO:0000313" key="2">
    <source>
        <dbReference type="EMBL" id="KOG42905.1"/>
    </source>
</evidence>
<reference evidence="3" key="1">
    <citation type="submission" date="2015-07" db="EMBL/GenBank/DDBJ databases">
        <authorList>
            <person name="Ju K.-S."/>
            <person name="Doroghazi J.R."/>
            <person name="Metcalf W.W."/>
        </authorList>
    </citation>
    <scope>NUCLEOTIDE SEQUENCE [LARGE SCALE GENOMIC DNA]</scope>
    <source>
        <strain evidence="3">NRRL 2290</strain>
    </source>
</reference>
<dbReference type="RefSeq" id="WP_030039642.1">
    <property type="nucleotide sequence ID" value="NZ_KL575592.1"/>
</dbReference>
<dbReference type="SMART" id="SM00347">
    <property type="entry name" value="HTH_MARR"/>
    <property type="match status" value="1"/>
</dbReference>
<dbReference type="InterPro" id="IPR039422">
    <property type="entry name" value="MarR/SlyA-like"/>
</dbReference>
<dbReference type="EMBL" id="LGUS01000013">
    <property type="protein sequence ID" value="KOG42905.1"/>
    <property type="molecule type" value="Genomic_DNA"/>
</dbReference>
<evidence type="ECO:0000259" key="1">
    <source>
        <dbReference type="PROSITE" id="PS50995"/>
    </source>
</evidence>
<dbReference type="OrthoDB" id="122135at2"/>
<evidence type="ECO:0000313" key="3">
    <source>
        <dbReference type="Proteomes" id="UP000037251"/>
    </source>
</evidence>
<dbReference type="STRING" id="67356.AQJ84_03240"/>
<comment type="caution">
    <text evidence="2">The sequence shown here is derived from an EMBL/GenBank/DDBJ whole genome shotgun (WGS) entry which is preliminary data.</text>
</comment>
<dbReference type="PATRIC" id="fig|67356.5.peg.613"/>
<dbReference type="SUPFAM" id="SSF46785">
    <property type="entry name" value="Winged helix' DNA-binding domain"/>
    <property type="match status" value="1"/>
</dbReference>
<dbReference type="PANTHER" id="PTHR33164:SF95">
    <property type="entry name" value="TRANSCRIPTIONAL REGULATOR"/>
    <property type="match status" value="1"/>
</dbReference>
<dbReference type="Proteomes" id="UP000037251">
    <property type="component" value="Unassembled WGS sequence"/>
</dbReference>
<gene>
    <name evidence="2" type="ORF">ADK37_02835</name>
</gene>
<dbReference type="GO" id="GO:0003700">
    <property type="term" value="F:DNA-binding transcription factor activity"/>
    <property type="evidence" value="ECO:0007669"/>
    <property type="project" value="InterPro"/>
</dbReference>
<feature type="domain" description="HTH marR-type" evidence="1">
    <location>
        <begin position="9"/>
        <end position="143"/>
    </location>
</feature>
<dbReference type="PROSITE" id="PS50995">
    <property type="entry name" value="HTH_MARR_2"/>
    <property type="match status" value="1"/>
</dbReference>
<dbReference type="PANTHER" id="PTHR33164">
    <property type="entry name" value="TRANSCRIPTIONAL REGULATOR, MARR FAMILY"/>
    <property type="match status" value="1"/>
</dbReference>
<dbReference type="InterPro" id="IPR036390">
    <property type="entry name" value="WH_DNA-bd_sf"/>
</dbReference>
<sequence>MKNADDLTGHELIYLVGMTFQLLLGEFVGRLDERGYEDVRPIDGMALQVLKGGGATGTELAAALGITKQAVSGMIVHLEEHGYVVRVQHPSGGRRQLIQLTERAYEHLEVAGAVLRDLEAEVIGQTGRIPMYTLRMTLAEMIVSLSGGNIPPLRPTW</sequence>
<keyword evidence="3" id="KW-1185">Reference proteome</keyword>
<proteinExistence type="predicted"/>
<dbReference type="GO" id="GO:0006950">
    <property type="term" value="P:response to stress"/>
    <property type="evidence" value="ECO:0007669"/>
    <property type="project" value="TreeGrafter"/>
</dbReference>
<organism evidence="2 3">
    <name type="scientific">Streptomyces resistomycificus</name>
    <dbReference type="NCBI Taxonomy" id="67356"/>
    <lineage>
        <taxon>Bacteria</taxon>
        <taxon>Bacillati</taxon>
        <taxon>Actinomycetota</taxon>
        <taxon>Actinomycetes</taxon>
        <taxon>Kitasatosporales</taxon>
        <taxon>Streptomycetaceae</taxon>
        <taxon>Streptomyces</taxon>
        <taxon>Streptomyces aurantiacus group</taxon>
    </lineage>
</organism>
<protein>
    <submittedName>
        <fullName evidence="2">MarR family transcriptional regulator</fullName>
    </submittedName>
</protein>
<dbReference type="Pfam" id="PF12802">
    <property type="entry name" value="MarR_2"/>
    <property type="match status" value="1"/>
</dbReference>
<name>A0A0L8LXW3_9ACTN</name>
<accession>A0A0L8LXW3</accession>
<dbReference type="AlphaFoldDB" id="A0A0L8LXW3"/>
<dbReference type="Gene3D" id="1.10.10.10">
    <property type="entry name" value="Winged helix-like DNA-binding domain superfamily/Winged helix DNA-binding domain"/>
    <property type="match status" value="1"/>
</dbReference>
<dbReference type="InterPro" id="IPR000835">
    <property type="entry name" value="HTH_MarR-typ"/>
</dbReference>